<evidence type="ECO:0000256" key="4">
    <source>
        <dbReference type="ARBA" id="ARBA00022605"/>
    </source>
</evidence>
<dbReference type="PANTHER" id="PTHR43406">
    <property type="entry name" value="TRYPTOPHAN SYNTHASE, ALPHA CHAIN"/>
    <property type="match status" value="1"/>
</dbReference>
<comment type="caution">
    <text evidence="11">The sequence shown here is derived from an EMBL/GenBank/DDBJ whole genome shotgun (WGS) entry which is preliminary data.</text>
</comment>
<reference evidence="11 12" key="1">
    <citation type="submission" date="2020-08" db="EMBL/GenBank/DDBJ databases">
        <title>Genomic Encyclopedia of Type Strains, Phase IV (KMG-IV): sequencing the most valuable type-strain genomes for metagenomic binning, comparative biology and taxonomic classification.</title>
        <authorList>
            <person name="Goeker M."/>
        </authorList>
    </citation>
    <scope>NUCLEOTIDE SEQUENCE [LARGE SCALE GENOMIC DNA]</scope>
    <source>
        <strain evidence="11 12">DSM 24194</strain>
    </source>
</reference>
<keyword evidence="5 9" id="KW-0822">Tryptophan biosynthesis</keyword>
<dbReference type="AlphaFoldDB" id="A0A839Z4J1"/>
<keyword evidence="4 9" id="KW-0028">Amino-acid biosynthesis</keyword>
<evidence type="ECO:0000256" key="7">
    <source>
        <dbReference type="ARBA" id="ARBA00023239"/>
    </source>
</evidence>
<proteinExistence type="inferred from homology"/>
<evidence type="ECO:0000313" key="11">
    <source>
        <dbReference type="EMBL" id="MBB3764773.1"/>
    </source>
</evidence>
<comment type="catalytic activity">
    <reaction evidence="8 9">
        <text>(1S,2R)-1-C-(indol-3-yl)glycerol 3-phosphate + L-serine = D-glyceraldehyde 3-phosphate + L-tryptophan + H2O</text>
        <dbReference type="Rhea" id="RHEA:10532"/>
        <dbReference type="ChEBI" id="CHEBI:15377"/>
        <dbReference type="ChEBI" id="CHEBI:33384"/>
        <dbReference type="ChEBI" id="CHEBI:57912"/>
        <dbReference type="ChEBI" id="CHEBI:58866"/>
        <dbReference type="ChEBI" id="CHEBI:59776"/>
        <dbReference type="EC" id="4.2.1.20"/>
    </reaction>
</comment>
<dbReference type="PANTHER" id="PTHR43406:SF1">
    <property type="entry name" value="TRYPTOPHAN SYNTHASE ALPHA CHAIN, CHLOROPLASTIC"/>
    <property type="match status" value="1"/>
</dbReference>
<keyword evidence="7 9" id="KW-0456">Lyase</keyword>
<evidence type="ECO:0000313" key="12">
    <source>
        <dbReference type="Proteomes" id="UP000578569"/>
    </source>
</evidence>
<dbReference type="NCBIfam" id="TIGR00262">
    <property type="entry name" value="trpA"/>
    <property type="match status" value="1"/>
</dbReference>
<dbReference type="HAMAP" id="MF_00131">
    <property type="entry name" value="Trp_synth_alpha"/>
    <property type="match status" value="1"/>
</dbReference>
<accession>A0A839Z4J1</accession>
<keyword evidence="6 9" id="KW-0057">Aromatic amino acid biosynthesis</keyword>
<evidence type="ECO:0000256" key="8">
    <source>
        <dbReference type="ARBA" id="ARBA00049047"/>
    </source>
</evidence>
<organism evidence="11 12">
    <name type="scientific">Sphingomicrobium lutaoense</name>
    <dbReference type="NCBI Taxonomy" id="515949"/>
    <lineage>
        <taxon>Bacteria</taxon>
        <taxon>Pseudomonadati</taxon>
        <taxon>Pseudomonadota</taxon>
        <taxon>Alphaproteobacteria</taxon>
        <taxon>Sphingomonadales</taxon>
        <taxon>Sphingomonadaceae</taxon>
        <taxon>Sphingomicrobium</taxon>
    </lineage>
</organism>
<dbReference type="SUPFAM" id="SSF51366">
    <property type="entry name" value="Ribulose-phoshate binding barrel"/>
    <property type="match status" value="1"/>
</dbReference>
<evidence type="ECO:0000256" key="9">
    <source>
        <dbReference type="HAMAP-Rule" id="MF_00131"/>
    </source>
</evidence>
<evidence type="ECO:0000256" key="6">
    <source>
        <dbReference type="ARBA" id="ARBA00023141"/>
    </source>
</evidence>
<dbReference type="InterPro" id="IPR002028">
    <property type="entry name" value="Trp_synthase_suA"/>
</dbReference>
<dbReference type="EMBL" id="JACICF010000002">
    <property type="protein sequence ID" value="MBB3764773.1"/>
    <property type="molecule type" value="Genomic_DNA"/>
</dbReference>
<dbReference type="EC" id="4.2.1.20" evidence="9"/>
<dbReference type="GO" id="GO:0004834">
    <property type="term" value="F:tryptophan synthase activity"/>
    <property type="evidence" value="ECO:0007669"/>
    <property type="project" value="UniProtKB-UniRule"/>
</dbReference>
<feature type="active site" description="Proton acceptor" evidence="9">
    <location>
        <position position="61"/>
    </location>
</feature>
<dbReference type="Gene3D" id="3.20.20.70">
    <property type="entry name" value="Aldolase class I"/>
    <property type="match status" value="1"/>
</dbReference>
<gene>
    <name evidence="9" type="primary">trpA</name>
    <name evidence="11" type="ORF">FHS50_001835</name>
</gene>
<comment type="similarity">
    <text evidence="9 10">Belongs to the TrpA family.</text>
</comment>
<dbReference type="Proteomes" id="UP000578569">
    <property type="component" value="Unassembled WGS sequence"/>
</dbReference>
<keyword evidence="12" id="KW-1185">Reference proteome</keyword>
<evidence type="ECO:0000256" key="3">
    <source>
        <dbReference type="ARBA" id="ARBA00011270"/>
    </source>
</evidence>
<dbReference type="PROSITE" id="PS00167">
    <property type="entry name" value="TRP_SYNTHASE_ALPHA"/>
    <property type="match status" value="1"/>
</dbReference>
<dbReference type="GO" id="GO:0005829">
    <property type="term" value="C:cytosol"/>
    <property type="evidence" value="ECO:0007669"/>
    <property type="project" value="TreeGrafter"/>
</dbReference>
<comment type="function">
    <text evidence="1 9">The alpha subunit is responsible for the aldol cleavage of indoleglycerol phosphate to indole and glyceraldehyde 3-phosphate.</text>
</comment>
<name>A0A839Z4J1_9SPHN</name>
<evidence type="ECO:0000256" key="2">
    <source>
        <dbReference type="ARBA" id="ARBA00004733"/>
    </source>
</evidence>
<comment type="pathway">
    <text evidence="2 9">Amino-acid biosynthesis; L-tryptophan biosynthesis; L-tryptophan from chorismate: step 5/5.</text>
</comment>
<dbReference type="InterPro" id="IPR018204">
    <property type="entry name" value="Trp_synthase_alpha_AS"/>
</dbReference>
<evidence type="ECO:0000256" key="10">
    <source>
        <dbReference type="RuleBase" id="RU003662"/>
    </source>
</evidence>
<dbReference type="Pfam" id="PF00290">
    <property type="entry name" value="Trp_syntA"/>
    <property type="match status" value="1"/>
</dbReference>
<dbReference type="InterPro" id="IPR011060">
    <property type="entry name" value="RibuloseP-bd_barrel"/>
</dbReference>
<sequence>MSHRYDAMFARAEAQGETALGGFLMLGDPNPEHCERLIDALVEGGVDMLELGIPFSDPVADGPEIQAAAKRALDAGFRPADAFHLIARIRERHPDIPIGLLTYANLLAARGVVRFCEDLAAAGADSLLVADLPTLEASDYAGVCKQAGLAPVMIAAPNSSDAQLDRIAEMGAGYTYCVARAGVTGQRERLALDHDPLFAALRERNAAPPVLGFGISTPDHVRQAASSGAAGVISGSALVAAARSENGVEAVRELAQQLKKGARANAPREGVAEANLV</sequence>
<dbReference type="UniPathway" id="UPA00035">
    <property type="reaction ID" value="UER00044"/>
</dbReference>
<protein>
    <recommendedName>
        <fullName evidence="9">Tryptophan synthase alpha chain</fullName>
        <ecNumber evidence="9">4.2.1.20</ecNumber>
    </recommendedName>
</protein>
<dbReference type="InterPro" id="IPR013785">
    <property type="entry name" value="Aldolase_TIM"/>
</dbReference>
<dbReference type="RefSeq" id="WP_183934145.1">
    <property type="nucleotide sequence ID" value="NZ_JACICF010000002.1"/>
</dbReference>
<evidence type="ECO:0000256" key="1">
    <source>
        <dbReference type="ARBA" id="ARBA00003365"/>
    </source>
</evidence>
<comment type="subunit">
    <text evidence="3 9">Tetramer of two alpha and two beta chains.</text>
</comment>
<feature type="active site" description="Proton acceptor" evidence="9">
    <location>
        <position position="50"/>
    </location>
</feature>
<evidence type="ECO:0000256" key="5">
    <source>
        <dbReference type="ARBA" id="ARBA00022822"/>
    </source>
</evidence>
<dbReference type="CDD" id="cd04724">
    <property type="entry name" value="Tryptophan_synthase_alpha"/>
    <property type="match status" value="1"/>
</dbReference>
<dbReference type="FunFam" id="3.20.20.70:FF:000037">
    <property type="entry name" value="Tryptophan synthase alpha chain"/>
    <property type="match status" value="1"/>
</dbReference>